<sequence>MTLREQLITVSDIFAQARGIGRQRLSTIVLNRGSTLDRIADGDSDLTTGTFEKAMLYFSDNWPEGADWPASVPRPVAEEAA</sequence>
<reference evidence="1 2" key="1">
    <citation type="submission" date="2020-08" db="EMBL/GenBank/DDBJ databases">
        <title>Genomic Encyclopedia of Type Strains, Phase IV (KMG-IV): sequencing the most valuable type-strain genomes for metagenomic binning, comparative biology and taxonomic classification.</title>
        <authorList>
            <person name="Goeker M."/>
        </authorList>
    </citation>
    <scope>NUCLEOTIDE SEQUENCE [LARGE SCALE GENOMIC DNA]</scope>
    <source>
        <strain evidence="1 2">DSM 26575</strain>
    </source>
</reference>
<dbReference type="EMBL" id="JACIDW010000013">
    <property type="protein sequence ID" value="MBB3965932.1"/>
    <property type="molecule type" value="Genomic_DNA"/>
</dbReference>
<proteinExistence type="predicted"/>
<dbReference type="RefSeq" id="WP_183901449.1">
    <property type="nucleotide sequence ID" value="NZ_JACIDW010000013.1"/>
</dbReference>
<gene>
    <name evidence="1" type="ORF">GGQ67_003613</name>
</gene>
<evidence type="ECO:0000313" key="1">
    <source>
        <dbReference type="EMBL" id="MBB3965932.1"/>
    </source>
</evidence>
<comment type="caution">
    <text evidence="1">The sequence shown here is derived from an EMBL/GenBank/DDBJ whole genome shotgun (WGS) entry which is preliminary data.</text>
</comment>
<dbReference type="Proteomes" id="UP000582090">
    <property type="component" value="Unassembled WGS sequence"/>
</dbReference>
<dbReference type="AlphaFoldDB" id="A0A7W6CVZ3"/>
<name>A0A7W6CVZ3_9HYPH</name>
<evidence type="ECO:0000313" key="2">
    <source>
        <dbReference type="Proteomes" id="UP000582090"/>
    </source>
</evidence>
<organism evidence="1 2">
    <name type="scientific">Rhizobium metallidurans</name>
    <dbReference type="NCBI Taxonomy" id="1265931"/>
    <lineage>
        <taxon>Bacteria</taxon>
        <taxon>Pseudomonadati</taxon>
        <taxon>Pseudomonadota</taxon>
        <taxon>Alphaproteobacteria</taxon>
        <taxon>Hyphomicrobiales</taxon>
        <taxon>Rhizobiaceae</taxon>
        <taxon>Rhizobium/Agrobacterium group</taxon>
        <taxon>Rhizobium</taxon>
    </lineage>
</organism>
<accession>A0A7W6CVZ3</accession>
<protein>
    <submittedName>
        <fullName evidence="1">Uncharacterized protein</fullName>
    </submittedName>
</protein>
<keyword evidence="2" id="KW-1185">Reference proteome</keyword>